<evidence type="ECO:0000313" key="8">
    <source>
        <dbReference type="Proteomes" id="UP000635606"/>
    </source>
</evidence>
<dbReference type="GO" id="GO:0016020">
    <property type="term" value="C:membrane"/>
    <property type="evidence" value="ECO:0007669"/>
    <property type="project" value="UniProtKB-SubCell"/>
</dbReference>
<evidence type="ECO:0000256" key="1">
    <source>
        <dbReference type="ARBA" id="ARBA00004141"/>
    </source>
</evidence>
<reference evidence="7" key="1">
    <citation type="submission" date="2021-01" db="EMBL/GenBank/DDBJ databases">
        <title>Whole genome shotgun sequence of Virgisporangium ochraceum NBRC 16418.</title>
        <authorList>
            <person name="Komaki H."/>
            <person name="Tamura T."/>
        </authorList>
    </citation>
    <scope>NUCLEOTIDE SEQUENCE</scope>
    <source>
        <strain evidence="7">NBRC 16418</strain>
    </source>
</reference>
<keyword evidence="2 5" id="KW-0812">Transmembrane</keyword>
<feature type="transmembrane region" description="Helical" evidence="5">
    <location>
        <begin position="227"/>
        <end position="245"/>
    </location>
</feature>
<dbReference type="Pfam" id="PF01061">
    <property type="entry name" value="ABC2_membrane"/>
    <property type="match status" value="1"/>
</dbReference>
<organism evidence="7 8">
    <name type="scientific">Virgisporangium ochraceum</name>
    <dbReference type="NCBI Taxonomy" id="65505"/>
    <lineage>
        <taxon>Bacteria</taxon>
        <taxon>Bacillati</taxon>
        <taxon>Actinomycetota</taxon>
        <taxon>Actinomycetes</taxon>
        <taxon>Micromonosporales</taxon>
        <taxon>Micromonosporaceae</taxon>
        <taxon>Virgisporangium</taxon>
    </lineage>
</organism>
<sequence length="261" mass="27040">MTAYRMGGVGGVMLAAATMQVRQQGLNPGLIVLGMIQPAVLLVVTLRVASPSGPAGADRIVVAVILMVLWNTTIWMAGGILRSDLMQGTLTASLTGAYPAYLILFGKCLGALAHAAVVVAASAAATLLLIRTPVRIERPGWVLVGAMAALLSGAVLGTLLACLFIQTPYGAQLSGALMYPIYLLGGMLIPADVLPGPFGWLSSLISLRWASAFISHAASGSVRTGELAALAGLTVVYGVVAVWMFERVVRNARESGRLALD</sequence>
<dbReference type="RefSeq" id="WP_203932531.1">
    <property type="nucleotide sequence ID" value="NZ_BOPH01000104.1"/>
</dbReference>
<evidence type="ECO:0000313" key="7">
    <source>
        <dbReference type="EMBL" id="GIJ72677.1"/>
    </source>
</evidence>
<proteinExistence type="predicted"/>
<feature type="transmembrane region" description="Helical" evidence="5">
    <location>
        <begin position="30"/>
        <end position="48"/>
    </location>
</feature>
<comment type="subcellular location">
    <subcellularLocation>
        <location evidence="1">Membrane</location>
        <topology evidence="1">Multi-pass membrane protein</topology>
    </subcellularLocation>
</comment>
<feature type="transmembrane region" description="Helical" evidence="5">
    <location>
        <begin position="101"/>
        <end position="129"/>
    </location>
</feature>
<keyword evidence="3 5" id="KW-1133">Transmembrane helix</keyword>
<dbReference type="EMBL" id="BOPH01000104">
    <property type="protein sequence ID" value="GIJ72677.1"/>
    <property type="molecule type" value="Genomic_DNA"/>
</dbReference>
<name>A0A8J3ZZ20_9ACTN</name>
<comment type="caution">
    <text evidence="7">The sequence shown here is derived from an EMBL/GenBank/DDBJ whole genome shotgun (WGS) entry which is preliminary data.</text>
</comment>
<keyword evidence="8" id="KW-1185">Reference proteome</keyword>
<gene>
    <name evidence="7" type="ORF">Voc01_075940</name>
</gene>
<keyword evidence="4 5" id="KW-0472">Membrane</keyword>
<evidence type="ECO:0000256" key="2">
    <source>
        <dbReference type="ARBA" id="ARBA00022692"/>
    </source>
</evidence>
<protein>
    <recommendedName>
        <fullName evidence="6">ABC-2 type transporter transmembrane domain-containing protein</fullName>
    </recommendedName>
</protein>
<dbReference type="AlphaFoldDB" id="A0A8J3ZZ20"/>
<accession>A0A8J3ZZ20</accession>
<evidence type="ECO:0000256" key="5">
    <source>
        <dbReference type="SAM" id="Phobius"/>
    </source>
</evidence>
<dbReference type="InterPro" id="IPR013525">
    <property type="entry name" value="ABC2_TM"/>
</dbReference>
<dbReference type="GO" id="GO:0140359">
    <property type="term" value="F:ABC-type transporter activity"/>
    <property type="evidence" value="ECO:0007669"/>
    <property type="project" value="InterPro"/>
</dbReference>
<feature type="domain" description="ABC-2 type transporter transmembrane" evidence="6">
    <location>
        <begin position="20"/>
        <end position="210"/>
    </location>
</feature>
<evidence type="ECO:0000256" key="3">
    <source>
        <dbReference type="ARBA" id="ARBA00022989"/>
    </source>
</evidence>
<feature type="transmembrane region" description="Helical" evidence="5">
    <location>
        <begin position="172"/>
        <end position="191"/>
    </location>
</feature>
<feature type="transmembrane region" description="Helical" evidence="5">
    <location>
        <begin position="60"/>
        <end position="81"/>
    </location>
</feature>
<dbReference type="Proteomes" id="UP000635606">
    <property type="component" value="Unassembled WGS sequence"/>
</dbReference>
<feature type="transmembrane region" description="Helical" evidence="5">
    <location>
        <begin position="141"/>
        <end position="166"/>
    </location>
</feature>
<evidence type="ECO:0000256" key="4">
    <source>
        <dbReference type="ARBA" id="ARBA00023136"/>
    </source>
</evidence>
<evidence type="ECO:0000259" key="6">
    <source>
        <dbReference type="Pfam" id="PF01061"/>
    </source>
</evidence>